<accession>A0ACC0PRQ9</accession>
<organism evidence="1 2">
    <name type="scientific">Rhododendron molle</name>
    <name type="common">Chinese azalea</name>
    <name type="synonym">Azalea mollis</name>
    <dbReference type="NCBI Taxonomy" id="49168"/>
    <lineage>
        <taxon>Eukaryota</taxon>
        <taxon>Viridiplantae</taxon>
        <taxon>Streptophyta</taxon>
        <taxon>Embryophyta</taxon>
        <taxon>Tracheophyta</taxon>
        <taxon>Spermatophyta</taxon>
        <taxon>Magnoliopsida</taxon>
        <taxon>eudicotyledons</taxon>
        <taxon>Gunneridae</taxon>
        <taxon>Pentapetalae</taxon>
        <taxon>asterids</taxon>
        <taxon>Ericales</taxon>
        <taxon>Ericaceae</taxon>
        <taxon>Ericoideae</taxon>
        <taxon>Rhodoreae</taxon>
        <taxon>Rhododendron</taxon>
    </lineage>
</organism>
<sequence>MGLCFHPLSLISSDSISLTSLPHSITFTHIIPLSHLSPLLSRYYSTSHLFHLIQQRERMCWAIKEEEKESKKMEEKKIKEDKRRRHHQKFQFRSFHVPVFMATFLCRHLPRAGHRHTN</sequence>
<protein>
    <submittedName>
        <fullName evidence="1">Uncharacterized protein</fullName>
    </submittedName>
</protein>
<dbReference type="Proteomes" id="UP001062846">
    <property type="component" value="Chromosome 2"/>
</dbReference>
<reference evidence="1" key="1">
    <citation type="submission" date="2022-02" db="EMBL/GenBank/DDBJ databases">
        <title>Plant Genome Project.</title>
        <authorList>
            <person name="Zhang R.-G."/>
        </authorList>
    </citation>
    <scope>NUCLEOTIDE SEQUENCE</scope>
    <source>
        <strain evidence="1">AT1</strain>
    </source>
</reference>
<name>A0ACC0PRQ9_RHOML</name>
<evidence type="ECO:0000313" key="2">
    <source>
        <dbReference type="Proteomes" id="UP001062846"/>
    </source>
</evidence>
<gene>
    <name evidence="1" type="ORF">RHMOL_Rhmol02G0186300</name>
</gene>
<dbReference type="EMBL" id="CM046389">
    <property type="protein sequence ID" value="KAI8568286.1"/>
    <property type="molecule type" value="Genomic_DNA"/>
</dbReference>
<evidence type="ECO:0000313" key="1">
    <source>
        <dbReference type="EMBL" id="KAI8568286.1"/>
    </source>
</evidence>
<comment type="caution">
    <text evidence="1">The sequence shown here is derived from an EMBL/GenBank/DDBJ whole genome shotgun (WGS) entry which is preliminary data.</text>
</comment>
<proteinExistence type="predicted"/>
<keyword evidence="2" id="KW-1185">Reference proteome</keyword>